<proteinExistence type="predicted"/>
<sequence length="133" mass="15197">MRKPSFKLFYVVKEEKKIFYPMGQLRRKLTGAAGLSHGLHRDESIRRLKLQQFLRTTTDHALVLSLSLICTQRSHEIPANTDMRAYRLRVNPPSSPIMASQVSSSCHHKCSVKRERKQHLNPKSVAAAARGFD</sequence>
<dbReference type="EMBL" id="RCHU01000229">
    <property type="protein sequence ID" value="TKS10499.1"/>
    <property type="molecule type" value="Genomic_DNA"/>
</dbReference>
<feature type="region of interest" description="Disordered" evidence="1">
    <location>
        <begin position="114"/>
        <end position="133"/>
    </location>
</feature>
<organism evidence="2">
    <name type="scientific">Populus alba</name>
    <name type="common">White poplar</name>
    <dbReference type="NCBI Taxonomy" id="43335"/>
    <lineage>
        <taxon>Eukaryota</taxon>
        <taxon>Viridiplantae</taxon>
        <taxon>Streptophyta</taxon>
        <taxon>Embryophyta</taxon>
        <taxon>Tracheophyta</taxon>
        <taxon>Spermatophyta</taxon>
        <taxon>Magnoliopsida</taxon>
        <taxon>eudicotyledons</taxon>
        <taxon>Gunneridae</taxon>
        <taxon>Pentapetalae</taxon>
        <taxon>rosids</taxon>
        <taxon>fabids</taxon>
        <taxon>Malpighiales</taxon>
        <taxon>Salicaceae</taxon>
        <taxon>Saliceae</taxon>
        <taxon>Populus</taxon>
    </lineage>
</organism>
<name>A0A4U5QK01_POPAL</name>
<accession>A0A4U5QK01</accession>
<comment type="caution">
    <text evidence="2">The sequence shown here is derived from an EMBL/GenBank/DDBJ whole genome shotgun (WGS) entry which is preliminary data.</text>
</comment>
<dbReference type="AlphaFoldDB" id="A0A4U5QK01"/>
<evidence type="ECO:0000256" key="1">
    <source>
        <dbReference type="SAM" id="MobiDB-lite"/>
    </source>
</evidence>
<protein>
    <submittedName>
        <fullName evidence="2">Uncharacterized protein</fullName>
    </submittedName>
</protein>
<reference evidence="2" key="1">
    <citation type="submission" date="2018-10" db="EMBL/GenBank/DDBJ databases">
        <title>Population genomic analysis revealed the cold adaptation of white poplar.</title>
        <authorList>
            <person name="Liu Y.-J."/>
        </authorList>
    </citation>
    <scope>NUCLEOTIDE SEQUENCE [LARGE SCALE GENOMIC DNA]</scope>
    <source>
        <strain evidence="2">PAL-ZL1</strain>
    </source>
</reference>
<gene>
    <name evidence="2" type="ORF">D5086_0000081750</name>
</gene>
<evidence type="ECO:0000313" key="2">
    <source>
        <dbReference type="EMBL" id="TKS10499.1"/>
    </source>
</evidence>